<name>A0A226F187_FOLCA</name>
<comment type="subcellular location">
    <subcellularLocation>
        <location evidence="1">Membrane</location>
        <topology evidence="1">Lipid-anchor</topology>
        <topology evidence="1">GPI-anchor</topology>
    </subcellularLocation>
</comment>
<evidence type="ECO:0000256" key="2">
    <source>
        <dbReference type="SAM" id="MobiDB-lite"/>
    </source>
</evidence>
<evidence type="ECO:0000313" key="3">
    <source>
        <dbReference type="EMBL" id="OXA62971.1"/>
    </source>
</evidence>
<keyword evidence="1" id="KW-0472">Membrane</keyword>
<dbReference type="PANTHER" id="PTHR10443:SF47">
    <property type="entry name" value="DIPEPTIDASE"/>
    <property type="match status" value="1"/>
</dbReference>
<evidence type="ECO:0000313" key="4">
    <source>
        <dbReference type="Proteomes" id="UP000198287"/>
    </source>
</evidence>
<feature type="compositionally biased region" description="Polar residues" evidence="2">
    <location>
        <begin position="28"/>
        <end position="49"/>
    </location>
</feature>
<proteinExistence type="inferred from homology"/>
<keyword evidence="1" id="KW-0449">Lipoprotein</keyword>
<keyword evidence="1" id="KW-0645">Protease</keyword>
<keyword evidence="1" id="KW-0479">Metal-binding</keyword>
<keyword evidence="1" id="KW-0482">Metalloprotease</keyword>
<dbReference type="GO" id="GO:0046872">
    <property type="term" value="F:metal ion binding"/>
    <property type="evidence" value="ECO:0007669"/>
    <property type="project" value="UniProtKB-UniRule"/>
</dbReference>
<dbReference type="OMA" id="FVKCGPQ"/>
<feature type="region of interest" description="Disordered" evidence="2">
    <location>
        <begin position="28"/>
        <end position="51"/>
    </location>
</feature>
<dbReference type="AlphaFoldDB" id="A0A226F187"/>
<keyword evidence="1" id="KW-1015">Disulfide bond</keyword>
<dbReference type="OrthoDB" id="445695at2759"/>
<dbReference type="Proteomes" id="UP000198287">
    <property type="component" value="Unassembled WGS sequence"/>
</dbReference>
<dbReference type="InterPro" id="IPR032466">
    <property type="entry name" value="Metal_Hydrolase"/>
</dbReference>
<organism evidence="3 4">
    <name type="scientific">Folsomia candida</name>
    <name type="common">Springtail</name>
    <dbReference type="NCBI Taxonomy" id="158441"/>
    <lineage>
        <taxon>Eukaryota</taxon>
        <taxon>Metazoa</taxon>
        <taxon>Ecdysozoa</taxon>
        <taxon>Arthropoda</taxon>
        <taxon>Hexapoda</taxon>
        <taxon>Collembola</taxon>
        <taxon>Entomobryomorpha</taxon>
        <taxon>Isotomoidea</taxon>
        <taxon>Isotomidae</taxon>
        <taxon>Proisotominae</taxon>
        <taxon>Folsomia</taxon>
    </lineage>
</organism>
<keyword evidence="4" id="KW-1185">Reference proteome</keyword>
<keyword evidence="1" id="KW-0378">Hydrolase</keyword>
<protein>
    <recommendedName>
        <fullName evidence="1">Dipeptidase</fullName>
        <ecNumber evidence="1">3.4.13.19</ecNumber>
    </recommendedName>
</protein>
<feature type="signal peptide" evidence="1">
    <location>
        <begin position="1"/>
        <end position="20"/>
    </location>
</feature>
<comment type="cofactor">
    <cofactor evidence="1">
        <name>Zn(2+)</name>
        <dbReference type="ChEBI" id="CHEBI:29105"/>
    </cofactor>
</comment>
<dbReference type="Gene3D" id="3.20.20.140">
    <property type="entry name" value="Metal-dependent hydrolases"/>
    <property type="match status" value="1"/>
</dbReference>
<dbReference type="SUPFAM" id="SSF51556">
    <property type="entry name" value="Metallo-dependent hydrolases"/>
    <property type="match status" value="1"/>
</dbReference>
<keyword evidence="1" id="KW-0336">GPI-anchor</keyword>
<dbReference type="PANTHER" id="PTHR10443">
    <property type="entry name" value="MICROSOMAL DIPEPTIDASE"/>
    <property type="match status" value="1"/>
</dbReference>
<dbReference type="GO" id="GO:0098552">
    <property type="term" value="C:side of membrane"/>
    <property type="evidence" value="ECO:0007669"/>
    <property type="project" value="UniProtKB-KW"/>
</dbReference>
<dbReference type="EMBL" id="LNIX01000001">
    <property type="protein sequence ID" value="OXA62971.1"/>
    <property type="molecule type" value="Genomic_DNA"/>
</dbReference>
<feature type="chain" id="PRO_5011820381" description="Dipeptidase" evidence="1">
    <location>
        <begin position="21"/>
        <end position="494"/>
    </location>
</feature>
<gene>
    <name evidence="3" type="ORF">Fcan01_02001</name>
</gene>
<comment type="catalytic activity">
    <reaction evidence="1">
        <text>an L-aminoacyl-L-amino acid + H2O = 2 an L-alpha-amino acid</text>
        <dbReference type="Rhea" id="RHEA:48940"/>
        <dbReference type="ChEBI" id="CHEBI:15377"/>
        <dbReference type="ChEBI" id="CHEBI:59869"/>
        <dbReference type="ChEBI" id="CHEBI:77460"/>
        <dbReference type="EC" id="3.4.13.19"/>
    </reaction>
</comment>
<dbReference type="GO" id="GO:0070573">
    <property type="term" value="F:metallodipeptidase activity"/>
    <property type="evidence" value="ECO:0007669"/>
    <property type="project" value="InterPro"/>
</dbReference>
<dbReference type="InterPro" id="IPR008257">
    <property type="entry name" value="Pept_M19"/>
</dbReference>
<keyword evidence="1" id="KW-0862">Zinc</keyword>
<evidence type="ECO:0000256" key="1">
    <source>
        <dbReference type="RuleBase" id="RU341113"/>
    </source>
</evidence>
<comment type="caution">
    <text evidence="3">The sequence shown here is derived from an EMBL/GenBank/DDBJ whole genome shotgun (WGS) entry which is preliminary data.</text>
</comment>
<comment type="subunit">
    <text evidence="1">Homodimer; disulfide-linked.</text>
</comment>
<dbReference type="EC" id="3.4.13.19" evidence="1"/>
<reference evidence="3 4" key="1">
    <citation type="submission" date="2015-12" db="EMBL/GenBank/DDBJ databases">
        <title>The genome of Folsomia candida.</title>
        <authorList>
            <person name="Faddeeva A."/>
            <person name="Derks M.F."/>
            <person name="Anvar Y."/>
            <person name="Smit S."/>
            <person name="Van Straalen N."/>
            <person name="Roelofs D."/>
        </authorList>
    </citation>
    <scope>NUCLEOTIDE SEQUENCE [LARGE SCALE GENOMIC DNA]</scope>
    <source>
        <strain evidence="3 4">VU population</strain>
        <tissue evidence="3">Whole body</tissue>
    </source>
</reference>
<sequence>MKSWIVSILVLVLFGLYSSSAEIGIGANSQAKNRSGKAQNDDSSGSNKNVEVPPLEFIEETVILGEDIIDPGSSIELTVTNSESPFINTESPETPIAAVVVEVEKEEKQKHVTADDIKLYLLVQRLLNETPLIDGHNDLPYNIRKFIHGQLSDFNFNSDLKNTPPWSRSVWSHTDLPRLRRGRVGAQWFVAYAPCQSQNQNAVQITLEQIDLIIRLVSKYPDHMKLAFSADDIVQAHKEGKIASLIGVEGGHSIGNSLATLRAFYDLGADSSLVDNAGHKPQHGGLTEFGRTVVKEMNRLGMLVDLSHTSRLTMMDVFQVSKAPVIFSHSSAFALCNSTRNVPDDILQELVFNGGIVMVAFFNFFVKCSQNATVVDVADHINYIRGRIGIDTIGIGSGYDGINFTPTGLEDVEKYPHLFVELARNPGWSNDDLKKVAGENFLRVFRDAEQVRDSMRSIGVQPSQQEIVSSEYLEESARCRYNLSTSSGGNASIH</sequence>
<keyword evidence="1" id="KW-0732">Signal</keyword>
<dbReference type="Pfam" id="PF01244">
    <property type="entry name" value="Peptidase_M19"/>
    <property type="match status" value="1"/>
</dbReference>
<accession>A0A226F187</accession>
<dbReference type="PROSITE" id="PS51365">
    <property type="entry name" value="RENAL_DIPEPTIDASE_2"/>
    <property type="match status" value="1"/>
</dbReference>
<keyword evidence="1" id="KW-0224">Dipeptidase</keyword>
<keyword evidence="1" id="KW-0325">Glycoprotein</keyword>
<dbReference type="CDD" id="cd01301">
    <property type="entry name" value="rDP_like"/>
    <property type="match status" value="1"/>
</dbReference>
<comment type="similarity">
    <text evidence="1">Belongs to the metallo-dependent hydrolases superfamily. Peptidase M19 family.</text>
</comment>
<dbReference type="GO" id="GO:0006508">
    <property type="term" value="P:proteolysis"/>
    <property type="evidence" value="ECO:0007669"/>
    <property type="project" value="UniProtKB-KW"/>
</dbReference>